<keyword evidence="2" id="KW-1185">Reference proteome</keyword>
<reference evidence="1 2" key="1">
    <citation type="journal article" date="2025" name="Microbiol. Resour. Announc.">
        <title>Draft genome sequences for Neonectria magnoliae and Neonectria punicea, canker pathogens of Liriodendron tulipifera and Acer saccharum in West Virginia.</title>
        <authorList>
            <person name="Petronek H.M."/>
            <person name="Kasson M.T."/>
            <person name="Metheny A.M."/>
            <person name="Stauder C.M."/>
            <person name="Lovett B."/>
            <person name="Lynch S.C."/>
            <person name="Garnas J.R."/>
            <person name="Kasson L.R."/>
            <person name="Stajich J.E."/>
        </authorList>
    </citation>
    <scope>NUCLEOTIDE SEQUENCE [LARGE SCALE GENOMIC DNA]</scope>
    <source>
        <strain evidence="1 2">NRRL 64653</strain>
    </source>
</reference>
<dbReference type="Proteomes" id="UP001498476">
    <property type="component" value="Unassembled WGS sequence"/>
</dbReference>
<protein>
    <submittedName>
        <fullName evidence="1">Uncharacterized protein</fullName>
    </submittedName>
</protein>
<dbReference type="EMBL" id="JAZAVJ010000001">
    <property type="protein sequence ID" value="KAK7425134.1"/>
    <property type="molecule type" value="Genomic_DNA"/>
</dbReference>
<gene>
    <name evidence="1" type="ORF">QQX98_000048</name>
</gene>
<organism evidence="1 2">
    <name type="scientific">Neonectria punicea</name>
    <dbReference type="NCBI Taxonomy" id="979145"/>
    <lineage>
        <taxon>Eukaryota</taxon>
        <taxon>Fungi</taxon>
        <taxon>Dikarya</taxon>
        <taxon>Ascomycota</taxon>
        <taxon>Pezizomycotina</taxon>
        <taxon>Sordariomycetes</taxon>
        <taxon>Hypocreomycetidae</taxon>
        <taxon>Hypocreales</taxon>
        <taxon>Nectriaceae</taxon>
        <taxon>Neonectria</taxon>
    </lineage>
</organism>
<evidence type="ECO:0000313" key="1">
    <source>
        <dbReference type="EMBL" id="KAK7425134.1"/>
    </source>
</evidence>
<dbReference type="SUPFAM" id="SSF51735">
    <property type="entry name" value="NAD(P)-binding Rossmann-fold domains"/>
    <property type="match status" value="1"/>
</dbReference>
<accession>A0ABR1HWE6</accession>
<proteinExistence type="predicted"/>
<sequence>MCEKAKTDILAAYKPHGPTPEIVAASGFDVGNTEDVDRFWANFKNHPLRVDVVVNNMVRVDAGAFEKIGDTDPKAWWDLWETIVKGSYLMSRGAIRNCRGDVKGLSIINTT</sequence>
<dbReference type="InterPro" id="IPR036291">
    <property type="entry name" value="NAD(P)-bd_dom_sf"/>
</dbReference>
<comment type="caution">
    <text evidence="1">The sequence shown here is derived from an EMBL/GenBank/DDBJ whole genome shotgun (WGS) entry which is preliminary data.</text>
</comment>
<evidence type="ECO:0000313" key="2">
    <source>
        <dbReference type="Proteomes" id="UP001498476"/>
    </source>
</evidence>
<name>A0ABR1HWE6_9HYPO</name>
<dbReference type="Gene3D" id="3.40.50.720">
    <property type="entry name" value="NAD(P)-binding Rossmann-like Domain"/>
    <property type="match status" value="1"/>
</dbReference>